<keyword evidence="3" id="KW-1185">Reference proteome</keyword>
<dbReference type="OrthoDB" id="5297467at2"/>
<dbReference type="RefSeq" id="WP_153114857.1">
    <property type="nucleotide sequence ID" value="NZ_JACIGE010000001.1"/>
</dbReference>
<evidence type="ECO:0000313" key="2">
    <source>
        <dbReference type="EMBL" id="MBB4246167.1"/>
    </source>
</evidence>
<dbReference type="Proteomes" id="UP000587070">
    <property type="component" value="Unassembled WGS sequence"/>
</dbReference>
<dbReference type="EMBL" id="JACIGE010000001">
    <property type="protein sequence ID" value="MBB4246167.1"/>
    <property type="molecule type" value="Genomic_DNA"/>
</dbReference>
<protein>
    <recommendedName>
        <fullName evidence="1">Protein Smg homolog</fullName>
    </recommendedName>
</protein>
<gene>
    <name evidence="1" type="primary">smg</name>
    <name evidence="2" type="ORF">GGD90_000516</name>
</gene>
<reference evidence="2 3" key="1">
    <citation type="submission" date="2020-08" db="EMBL/GenBank/DDBJ databases">
        <title>Genome sequencing of Purple Non-Sulfur Bacteria from various extreme environments.</title>
        <authorList>
            <person name="Mayer M."/>
        </authorList>
    </citation>
    <scope>NUCLEOTIDE SEQUENCE [LARGE SCALE GENOMIC DNA]</scope>
    <source>
        <strain evidence="2 3">2761</strain>
    </source>
</reference>
<proteinExistence type="inferred from homology"/>
<evidence type="ECO:0000313" key="3">
    <source>
        <dbReference type="Proteomes" id="UP000587070"/>
    </source>
</evidence>
<dbReference type="HAMAP" id="MF_00598">
    <property type="entry name" value="Smg"/>
    <property type="match status" value="1"/>
</dbReference>
<dbReference type="Pfam" id="PF04361">
    <property type="entry name" value="DUF494"/>
    <property type="match status" value="1"/>
</dbReference>
<accession>A0A840FVP5</accession>
<dbReference type="PANTHER" id="PTHR38692:SF1">
    <property type="entry name" value="PROTEIN SMG"/>
    <property type="match status" value="1"/>
</dbReference>
<organism evidence="2 3">
    <name type="scientific">Rhodocyclus tenuis</name>
    <name type="common">Rhodospirillum tenue</name>
    <dbReference type="NCBI Taxonomy" id="1066"/>
    <lineage>
        <taxon>Bacteria</taxon>
        <taxon>Pseudomonadati</taxon>
        <taxon>Pseudomonadota</taxon>
        <taxon>Betaproteobacteria</taxon>
        <taxon>Rhodocyclales</taxon>
        <taxon>Rhodocyclaceae</taxon>
        <taxon>Rhodocyclus</taxon>
    </lineage>
</organism>
<evidence type="ECO:0000256" key="1">
    <source>
        <dbReference type="HAMAP-Rule" id="MF_00598"/>
    </source>
</evidence>
<name>A0A840FVP5_RHOTE</name>
<sequence>MIDILVYLFENYHDLDAQPAPEALARSLNAAGFEDGEISVALDWLDGLKMARMADFVCDPRSLRVYTDEECSRLGSDCLDFVIFLEQAAVITPALRELIIDRGLALDDEPVPIDKFKIIVLMVLWSREANLEPLIVEELLSDTEAALLH</sequence>
<dbReference type="AlphaFoldDB" id="A0A840FVP5"/>
<dbReference type="PANTHER" id="PTHR38692">
    <property type="entry name" value="PROTEIN SMG"/>
    <property type="match status" value="1"/>
</dbReference>
<comment type="similarity">
    <text evidence="1">Belongs to the Smg family.</text>
</comment>
<dbReference type="InterPro" id="IPR007456">
    <property type="entry name" value="Smg"/>
</dbReference>
<comment type="caution">
    <text evidence="2">The sequence shown here is derived from an EMBL/GenBank/DDBJ whole genome shotgun (WGS) entry which is preliminary data.</text>
</comment>